<protein>
    <submittedName>
        <fullName evidence="3">SDR family oxidoreductase</fullName>
    </submittedName>
</protein>
<evidence type="ECO:0000313" key="3">
    <source>
        <dbReference type="EMBL" id="TDD92922.1"/>
    </source>
</evidence>
<comment type="similarity">
    <text evidence="1">Belongs to the short-chain dehydrogenases/reductases (SDR) family.</text>
</comment>
<dbReference type="Proteomes" id="UP000295578">
    <property type="component" value="Unassembled WGS sequence"/>
</dbReference>
<reference evidence="3 4" key="1">
    <citation type="submission" date="2019-03" db="EMBL/GenBank/DDBJ databases">
        <title>Draft genome sequences of novel Actinobacteria.</title>
        <authorList>
            <person name="Sahin N."/>
            <person name="Ay H."/>
            <person name="Saygin H."/>
        </authorList>
    </citation>
    <scope>NUCLEOTIDE SEQUENCE [LARGE SCALE GENOMIC DNA]</scope>
    <source>
        <strain evidence="3 4">DSM 45941</strain>
    </source>
</reference>
<keyword evidence="4" id="KW-1185">Reference proteome</keyword>
<dbReference type="InterPro" id="IPR036291">
    <property type="entry name" value="NAD(P)-bd_dom_sf"/>
</dbReference>
<dbReference type="Pfam" id="PF13561">
    <property type="entry name" value="adh_short_C2"/>
    <property type="match status" value="1"/>
</dbReference>
<evidence type="ECO:0000256" key="2">
    <source>
        <dbReference type="SAM" id="MobiDB-lite"/>
    </source>
</evidence>
<dbReference type="EMBL" id="SMKY01000001">
    <property type="protein sequence ID" value="TDD92922.1"/>
    <property type="molecule type" value="Genomic_DNA"/>
</dbReference>
<dbReference type="PANTHER" id="PTHR42760">
    <property type="entry name" value="SHORT-CHAIN DEHYDROGENASES/REDUCTASES FAMILY MEMBER"/>
    <property type="match status" value="1"/>
</dbReference>
<proteinExistence type="inferred from homology"/>
<dbReference type="GO" id="GO:0016616">
    <property type="term" value="F:oxidoreductase activity, acting on the CH-OH group of donors, NAD or NADP as acceptor"/>
    <property type="evidence" value="ECO:0007669"/>
    <property type="project" value="TreeGrafter"/>
</dbReference>
<gene>
    <name evidence="3" type="ORF">E1293_00145</name>
</gene>
<comment type="caution">
    <text evidence="3">The sequence shown here is derived from an EMBL/GenBank/DDBJ whole genome shotgun (WGS) entry which is preliminary data.</text>
</comment>
<sequence length="240" mass="24659">MGTLAPQGLIVSGADLPIAQAVVVAARNAGARVLACTHLPGATAEGKPDGNGGSPLAADLADELVVDRVFEMASDRMPLGRLVNVVRPGDDGHGPADLPEGDWNDALISSLHTSFLMIQRAVGEFICDDGGRIVNVIDMTGCVPDRGIAAVVRSALSSMSRCVAKEYGRRGVACSLVVACNDIAGAGGSPEDVAEAVVYLASQDASIVTGDEFHMTVRSETTGPSDQERAQCKSISGLTT</sequence>
<dbReference type="OrthoDB" id="5173603at2"/>
<dbReference type="SUPFAM" id="SSF51735">
    <property type="entry name" value="NAD(P)-binding Rossmann-fold domains"/>
    <property type="match status" value="1"/>
</dbReference>
<evidence type="ECO:0000256" key="1">
    <source>
        <dbReference type="ARBA" id="ARBA00006484"/>
    </source>
</evidence>
<dbReference type="PRINTS" id="PR00081">
    <property type="entry name" value="GDHRDH"/>
</dbReference>
<feature type="region of interest" description="Disordered" evidence="2">
    <location>
        <begin position="218"/>
        <end position="240"/>
    </location>
</feature>
<organism evidence="3 4">
    <name type="scientific">Actinomadura darangshiensis</name>
    <dbReference type="NCBI Taxonomy" id="705336"/>
    <lineage>
        <taxon>Bacteria</taxon>
        <taxon>Bacillati</taxon>
        <taxon>Actinomycetota</taxon>
        <taxon>Actinomycetes</taxon>
        <taxon>Streptosporangiales</taxon>
        <taxon>Thermomonosporaceae</taxon>
        <taxon>Actinomadura</taxon>
    </lineage>
</organism>
<evidence type="ECO:0000313" key="4">
    <source>
        <dbReference type="Proteomes" id="UP000295578"/>
    </source>
</evidence>
<dbReference type="Gene3D" id="3.40.50.720">
    <property type="entry name" value="NAD(P)-binding Rossmann-like Domain"/>
    <property type="match status" value="1"/>
</dbReference>
<dbReference type="RefSeq" id="WP_132192436.1">
    <property type="nucleotide sequence ID" value="NZ_SMKY01000001.1"/>
</dbReference>
<dbReference type="AlphaFoldDB" id="A0A4R5C7I9"/>
<accession>A0A4R5C7I9</accession>
<dbReference type="CDD" id="cd05233">
    <property type="entry name" value="SDR_c"/>
    <property type="match status" value="1"/>
</dbReference>
<dbReference type="InterPro" id="IPR002347">
    <property type="entry name" value="SDR_fam"/>
</dbReference>
<name>A0A4R5C7I9_9ACTN</name>